<dbReference type="InterPro" id="IPR029044">
    <property type="entry name" value="Nucleotide-diphossugar_trans"/>
</dbReference>
<dbReference type="Proteomes" id="UP000245293">
    <property type="component" value="Unassembled WGS sequence"/>
</dbReference>
<keyword evidence="2" id="KW-0808">Transferase</keyword>
<dbReference type="Pfam" id="PF00535">
    <property type="entry name" value="Glycos_transf_2"/>
    <property type="match status" value="1"/>
</dbReference>
<keyword evidence="3" id="KW-1185">Reference proteome</keyword>
<feature type="domain" description="Glycosyltransferase 2-like" evidence="1">
    <location>
        <begin position="5"/>
        <end position="111"/>
    </location>
</feature>
<dbReference type="Gene3D" id="3.90.550.10">
    <property type="entry name" value="Spore Coat Polysaccharide Biosynthesis Protein SpsA, Chain A"/>
    <property type="match status" value="1"/>
</dbReference>
<dbReference type="RefSeq" id="WP_109387257.1">
    <property type="nucleotide sequence ID" value="NZ_QETF01000004.1"/>
</dbReference>
<dbReference type="PANTHER" id="PTHR43685:SF3">
    <property type="entry name" value="SLR2126 PROTEIN"/>
    <property type="match status" value="1"/>
</dbReference>
<accession>A0A2V1P541</accession>
<dbReference type="EMBL" id="QETF01000004">
    <property type="protein sequence ID" value="PWG17593.1"/>
    <property type="molecule type" value="Genomic_DNA"/>
</dbReference>
<dbReference type="GO" id="GO:0016740">
    <property type="term" value="F:transferase activity"/>
    <property type="evidence" value="ECO:0007669"/>
    <property type="project" value="UniProtKB-KW"/>
</dbReference>
<dbReference type="CDD" id="cd06420">
    <property type="entry name" value="GT2_Chondriotin_Pol_N"/>
    <property type="match status" value="1"/>
</dbReference>
<comment type="caution">
    <text evidence="2">The sequence shown here is derived from an EMBL/GenBank/DDBJ whole genome shotgun (WGS) entry which is preliminary data.</text>
</comment>
<dbReference type="SUPFAM" id="SSF53448">
    <property type="entry name" value="Nucleotide-diphospho-sugar transferases"/>
    <property type="match status" value="1"/>
</dbReference>
<dbReference type="AlphaFoldDB" id="A0A2V1P541"/>
<dbReference type="InterPro" id="IPR001173">
    <property type="entry name" value="Glyco_trans_2-like"/>
</dbReference>
<evidence type="ECO:0000313" key="3">
    <source>
        <dbReference type="Proteomes" id="UP000245293"/>
    </source>
</evidence>
<evidence type="ECO:0000259" key="1">
    <source>
        <dbReference type="Pfam" id="PF00535"/>
    </source>
</evidence>
<dbReference type="InterPro" id="IPR050834">
    <property type="entry name" value="Glycosyltransf_2"/>
</dbReference>
<dbReference type="OrthoDB" id="7265025at2"/>
<name>A0A2V1P541_9RHOB</name>
<dbReference type="PANTHER" id="PTHR43685">
    <property type="entry name" value="GLYCOSYLTRANSFERASE"/>
    <property type="match status" value="1"/>
</dbReference>
<proteinExistence type="predicted"/>
<gene>
    <name evidence="2" type="ORF">DFK10_05055</name>
</gene>
<organism evidence="2 3">
    <name type="scientific">Salibaculum griseiflavum</name>
    <dbReference type="NCBI Taxonomy" id="1914409"/>
    <lineage>
        <taxon>Bacteria</taxon>
        <taxon>Pseudomonadati</taxon>
        <taxon>Pseudomonadota</taxon>
        <taxon>Alphaproteobacteria</taxon>
        <taxon>Rhodobacterales</taxon>
        <taxon>Roseobacteraceae</taxon>
        <taxon>Salibaculum</taxon>
    </lineage>
</organism>
<protein>
    <submittedName>
        <fullName evidence="2">Glycosyl transferase family 2</fullName>
    </submittedName>
</protein>
<evidence type="ECO:0000313" key="2">
    <source>
        <dbReference type="EMBL" id="PWG17593.1"/>
    </source>
</evidence>
<reference evidence="3" key="1">
    <citation type="submission" date="2018-05" db="EMBL/GenBank/DDBJ databases">
        <authorList>
            <person name="Du Z."/>
            <person name="Wang X."/>
        </authorList>
    </citation>
    <scope>NUCLEOTIDE SEQUENCE [LARGE SCALE GENOMIC DNA]</scope>
    <source>
        <strain evidence="3">WDS4C29</strain>
    </source>
</reference>
<sequence>MPEISVIISTYNSPDWLEKVLTGYACQNAAPFEIVIADDGSGPETAQLIDRFTGLGQDSGRFRLTHVRHEDDGFRKWEIVNAAIAAARGDYLIFTDGDCIPHPDLVATHARLAAPGRFLSGGYFRLPMATSRAITLDAIRTGAAFRLGWLRAHGLGFSLKWLKVLGMAWRINALLDRLSPAKKTFNGNNSSCWRTDALRVRGFDARIRYGGGDREFGYRLEHAGIAPKVIRYSTLCLHLDHPRGYKSAEIRAANMAIIDETRSTGRIETQHGLTAKDAEC</sequence>